<dbReference type="AlphaFoldDB" id="A0AAV5BPM6"/>
<dbReference type="PANTHER" id="PTHR34666">
    <property type="entry name" value="EXPRESSED PROTEIN"/>
    <property type="match status" value="1"/>
</dbReference>
<accession>A0AAV5BPM6</accession>
<comment type="caution">
    <text evidence="1">The sequence shown here is derived from an EMBL/GenBank/DDBJ whole genome shotgun (WGS) entry which is preliminary data.</text>
</comment>
<dbReference type="EMBL" id="BQKI01000002">
    <property type="protein sequence ID" value="GJM87847.1"/>
    <property type="molecule type" value="Genomic_DNA"/>
</dbReference>
<keyword evidence="2" id="KW-1185">Reference proteome</keyword>
<protein>
    <submittedName>
        <fullName evidence="1">Uncharacterized protein</fullName>
    </submittedName>
</protein>
<name>A0AAV5BPM6_ELECO</name>
<dbReference type="PANTHER" id="PTHR34666:SF9">
    <property type="entry name" value="EXPRESSED PROTEIN"/>
    <property type="match status" value="1"/>
</dbReference>
<organism evidence="1 2">
    <name type="scientific">Eleusine coracana subsp. coracana</name>
    <dbReference type="NCBI Taxonomy" id="191504"/>
    <lineage>
        <taxon>Eukaryota</taxon>
        <taxon>Viridiplantae</taxon>
        <taxon>Streptophyta</taxon>
        <taxon>Embryophyta</taxon>
        <taxon>Tracheophyta</taxon>
        <taxon>Spermatophyta</taxon>
        <taxon>Magnoliopsida</taxon>
        <taxon>Liliopsida</taxon>
        <taxon>Poales</taxon>
        <taxon>Poaceae</taxon>
        <taxon>PACMAD clade</taxon>
        <taxon>Chloridoideae</taxon>
        <taxon>Cynodonteae</taxon>
        <taxon>Eleusininae</taxon>
        <taxon>Eleusine</taxon>
    </lineage>
</organism>
<reference evidence="1" key="2">
    <citation type="submission" date="2021-12" db="EMBL/GenBank/DDBJ databases">
        <title>Resequencing data analysis of finger millet.</title>
        <authorList>
            <person name="Hatakeyama M."/>
            <person name="Aluri S."/>
            <person name="Balachadran M.T."/>
            <person name="Sivarajan S.R."/>
            <person name="Poveda L."/>
            <person name="Shimizu-Inatsugi R."/>
            <person name="Schlapbach R."/>
            <person name="Sreeman S.M."/>
            <person name="Shimizu K.K."/>
        </authorList>
    </citation>
    <scope>NUCLEOTIDE SEQUENCE</scope>
</reference>
<dbReference type="Proteomes" id="UP001054889">
    <property type="component" value="Unassembled WGS sequence"/>
</dbReference>
<evidence type="ECO:0000313" key="2">
    <source>
        <dbReference type="Proteomes" id="UP001054889"/>
    </source>
</evidence>
<gene>
    <name evidence="1" type="primary">ga03842</name>
    <name evidence="1" type="ORF">PR202_ga03842</name>
</gene>
<proteinExistence type="predicted"/>
<reference evidence="1" key="1">
    <citation type="journal article" date="2018" name="DNA Res.">
        <title>Multiple hybrid de novo genome assembly of finger millet, an orphan allotetraploid crop.</title>
        <authorList>
            <person name="Hatakeyama M."/>
            <person name="Aluri S."/>
            <person name="Balachadran M.T."/>
            <person name="Sivarajan S.R."/>
            <person name="Patrignani A."/>
            <person name="Gruter S."/>
            <person name="Poveda L."/>
            <person name="Shimizu-Inatsugi R."/>
            <person name="Baeten J."/>
            <person name="Francoijs K.J."/>
            <person name="Nataraja K.N."/>
            <person name="Reddy Y.A.N."/>
            <person name="Phadnis S."/>
            <person name="Ravikumar R.L."/>
            <person name="Schlapbach R."/>
            <person name="Sreeman S.M."/>
            <person name="Shimizu K.K."/>
        </authorList>
    </citation>
    <scope>NUCLEOTIDE SEQUENCE</scope>
</reference>
<sequence>MEEFTFPCVPVEQCNAKTLPFPHFSSPSPWLVAGSVDTAVHEHDHRRSFSAVEPQAAACSDHYAVAGAAGYQHHGSARYAVEEDKMDMLWEDFNEEIAGAAAPPCPLTKGTPWTAAKDSWFPGDEDFVPAETRKHAVVRRKRMGLLTMLRLLKKLFLAHKSSATTSRKAPPI</sequence>
<evidence type="ECO:0000313" key="1">
    <source>
        <dbReference type="EMBL" id="GJM87847.1"/>
    </source>
</evidence>